<gene>
    <name evidence="1" type="ORF">QEH52_19510</name>
</gene>
<dbReference type="Proteomes" id="UP001225316">
    <property type="component" value="Unassembled WGS sequence"/>
</dbReference>
<name>A0ABU1AZX6_9BACT</name>
<reference evidence="1 2" key="1">
    <citation type="submission" date="2023-04" db="EMBL/GenBank/DDBJ databases">
        <title>A novel bacteria isolated from coastal sediment.</title>
        <authorList>
            <person name="Liu X.-J."/>
            <person name="Du Z.-J."/>
        </authorList>
    </citation>
    <scope>NUCLEOTIDE SEQUENCE [LARGE SCALE GENOMIC DNA]</scope>
    <source>
        <strain evidence="1 2">SDUM461003</strain>
    </source>
</reference>
<dbReference type="RefSeq" id="WP_308952633.1">
    <property type="nucleotide sequence ID" value="NZ_JARXHW010000126.1"/>
</dbReference>
<organism evidence="1 2">
    <name type="scientific">Thalassobacterium maritimum</name>
    <dbReference type="NCBI Taxonomy" id="3041265"/>
    <lineage>
        <taxon>Bacteria</taxon>
        <taxon>Pseudomonadati</taxon>
        <taxon>Verrucomicrobiota</taxon>
        <taxon>Opitutia</taxon>
        <taxon>Puniceicoccales</taxon>
        <taxon>Coraliomargaritaceae</taxon>
        <taxon>Thalassobacterium</taxon>
    </lineage>
</organism>
<accession>A0ABU1AZX6</accession>
<protein>
    <submittedName>
        <fullName evidence="1">Uncharacterized protein</fullName>
    </submittedName>
</protein>
<proteinExistence type="predicted"/>
<evidence type="ECO:0000313" key="1">
    <source>
        <dbReference type="EMBL" id="MDQ8209715.1"/>
    </source>
</evidence>
<sequence length="138" mass="15837">MKKIIAALIISLVIAAPLFGQHWLPKDAVVVYSNSWSDGFLPDGSSYIKVKTNKAGFEEIVKILKLTPHTEERKYTDDKEPWLSWGCARDPKTLEPIKGEKLWDPTPDLSTTFVRQEGDTWVYAKFEGGYVYYTWINH</sequence>
<keyword evidence="2" id="KW-1185">Reference proteome</keyword>
<evidence type="ECO:0000313" key="2">
    <source>
        <dbReference type="Proteomes" id="UP001225316"/>
    </source>
</evidence>
<dbReference type="EMBL" id="JARXHW010000126">
    <property type="protein sequence ID" value="MDQ8209715.1"/>
    <property type="molecule type" value="Genomic_DNA"/>
</dbReference>
<comment type="caution">
    <text evidence="1">The sequence shown here is derived from an EMBL/GenBank/DDBJ whole genome shotgun (WGS) entry which is preliminary data.</text>
</comment>